<sequence>MKNLTSQCTEGHQLTLVFRQLSILRMIVTDSGNCPVSNTTGDPRVGLVTSCVVQFLTNESLSFPDAAANFLSCLLGAGIDDVLNGSLLLQSYSGFVANFAEELNQILSGFNYSDFTAGVSPKCESRIHFSLVGTCSQILSAPSLSISQRAAMCLNPDTILASLSSDCGGTDLSALFGVLDTLREKFLTGFCPDVEPVPRCMISLAEARLTSFSTYFGIGAGGVVCKEARAAVAYAVRFTSNCSYDQLAGFRSRVSFTVDFISQACRADAQLVKWARCTLMGQKDVVIPASSTCQETQVPDCFGKDPKTLPCRVLEAGAPCIFNKTVGCGTNIDVSDTLEPLRVCRAESSQRLRSVKLKSLRPCSEIPYECDPDAARKCLLAFVHNSDVTTVKACLNTNYNCFGSMVTLLRQNVSLYAGLVSDMLTITPSWRNLDSSALIKLLTLPSYISGVFDQYSSLVSLDLFDVCIQLDSIANRISDILKSWNEEERFADVITWFKRSEDSLNYTINTLCNDVALVGQSLEFPRNGQENASCKALVIKSRLDLLIASSITEYYTPDGFSTICSQYKNFTLELEANLLKNCSSGFSTKVHFVARAVHAILGRTCQMPDFSVRRCDVGRVRACVAELYEVQRLVGVNATDSDVCTSLDKTEKCVERFSYKCDSFRGAQIDWIFSTARASSVGFYCKTEGTEPVCEPKDQGDPKHERCNIPKARSCSCKNMRLFSNNALSKEKKCRKILENYDCMAQN</sequence>
<organism evidence="1 2">
    <name type="scientific">Aplysia californica</name>
    <name type="common">California sea hare</name>
    <dbReference type="NCBI Taxonomy" id="6500"/>
    <lineage>
        <taxon>Eukaryota</taxon>
        <taxon>Metazoa</taxon>
        <taxon>Spiralia</taxon>
        <taxon>Lophotrochozoa</taxon>
        <taxon>Mollusca</taxon>
        <taxon>Gastropoda</taxon>
        <taxon>Heterobranchia</taxon>
        <taxon>Euthyneura</taxon>
        <taxon>Tectipleura</taxon>
        <taxon>Aplysiida</taxon>
        <taxon>Aplysioidea</taxon>
        <taxon>Aplysiidae</taxon>
        <taxon>Aplysia</taxon>
    </lineage>
</organism>
<gene>
    <name evidence="2" type="primary">LOC118477544</name>
</gene>
<keyword evidence="1" id="KW-1185">Reference proteome</keyword>
<accession>A0ABM1VRX1</accession>
<reference evidence="2" key="1">
    <citation type="submission" date="2025-08" db="UniProtKB">
        <authorList>
            <consortium name="RefSeq"/>
        </authorList>
    </citation>
    <scope>IDENTIFICATION</scope>
</reference>
<evidence type="ECO:0000313" key="1">
    <source>
        <dbReference type="Proteomes" id="UP000694888"/>
    </source>
</evidence>
<dbReference type="GeneID" id="118477544"/>
<protein>
    <submittedName>
        <fullName evidence="2">Uncharacterized protein LOC118477544</fullName>
    </submittedName>
</protein>
<dbReference type="Proteomes" id="UP000694888">
    <property type="component" value="Unplaced"/>
</dbReference>
<dbReference type="RefSeq" id="XP_035825163.1">
    <property type="nucleotide sequence ID" value="XM_035969270.1"/>
</dbReference>
<name>A0ABM1VRX1_APLCA</name>
<proteinExistence type="predicted"/>
<feature type="non-terminal residue" evidence="2">
    <location>
        <position position="747"/>
    </location>
</feature>
<evidence type="ECO:0000313" key="2">
    <source>
        <dbReference type="RefSeq" id="XP_035825163.1"/>
    </source>
</evidence>